<dbReference type="Pfam" id="PF00550">
    <property type="entry name" value="PP-binding"/>
    <property type="match status" value="1"/>
</dbReference>
<dbReference type="InterPro" id="IPR009081">
    <property type="entry name" value="PP-bd_ACP"/>
</dbReference>
<comment type="caution">
    <text evidence="2">The sequence shown here is derived from an EMBL/GenBank/DDBJ whole genome shotgun (WGS) entry which is preliminary data.</text>
</comment>
<evidence type="ECO:0000313" key="3">
    <source>
        <dbReference type="Proteomes" id="UP000547510"/>
    </source>
</evidence>
<reference evidence="2 3" key="1">
    <citation type="submission" date="2020-08" db="EMBL/GenBank/DDBJ databases">
        <title>Genomic Encyclopedia of Type Strains, Phase III (KMG-III): the genomes of soil and plant-associated and newly described type strains.</title>
        <authorList>
            <person name="Whitman W."/>
        </authorList>
    </citation>
    <scope>NUCLEOTIDE SEQUENCE [LARGE SCALE GENOMIC DNA]</scope>
    <source>
        <strain evidence="2 3">CECT 8640</strain>
    </source>
</reference>
<dbReference type="InterPro" id="IPR036736">
    <property type="entry name" value="ACP-like_sf"/>
</dbReference>
<protein>
    <recommendedName>
        <fullName evidence="1">Carrier domain-containing protein</fullName>
    </recommendedName>
</protein>
<dbReference type="Proteomes" id="UP000547510">
    <property type="component" value="Unassembled WGS sequence"/>
</dbReference>
<dbReference type="SUPFAM" id="SSF47336">
    <property type="entry name" value="ACP-like"/>
    <property type="match status" value="1"/>
</dbReference>
<organism evidence="2 3">
    <name type="scientific">Saccharothrix tamanrassetensis</name>
    <dbReference type="NCBI Taxonomy" id="1051531"/>
    <lineage>
        <taxon>Bacteria</taxon>
        <taxon>Bacillati</taxon>
        <taxon>Actinomycetota</taxon>
        <taxon>Actinomycetes</taxon>
        <taxon>Pseudonocardiales</taxon>
        <taxon>Pseudonocardiaceae</taxon>
        <taxon>Saccharothrix</taxon>
    </lineage>
</organism>
<sequence>MDVDGLRELWQEVLGAEARFDASFLANGGDSFKATVFAVQVFENHAREVDYLDVLEAADFPAVQRIVASSGNDQQVVAQS</sequence>
<evidence type="ECO:0000259" key="1">
    <source>
        <dbReference type="Pfam" id="PF00550"/>
    </source>
</evidence>
<dbReference type="AlphaFoldDB" id="A0A841CBF4"/>
<proteinExistence type="predicted"/>
<gene>
    <name evidence="2" type="ORF">FHS29_000254</name>
</gene>
<dbReference type="EMBL" id="JACHJN010000001">
    <property type="protein sequence ID" value="MBB5953684.1"/>
    <property type="molecule type" value="Genomic_DNA"/>
</dbReference>
<name>A0A841CBF4_9PSEU</name>
<feature type="domain" description="Carrier" evidence="1">
    <location>
        <begin position="5"/>
        <end position="44"/>
    </location>
</feature>
<accession>A0A841CBF4</accession>
<dbReference type="Gene3D" id="1.10.1200.10">
    <property type="entry name" value="ACP-like"/>
    <property type="match status" value="1"/>
</dbReference>
<keyword evidence="3" id="KW-1185">Reference proteome</keyword>
<evidence type="ECO:0000313" key="2">
    <source>
        <dbReference type="EMBL" id="MBB5953684.1"/>
    </source>
</evidence>
<dbReference type="RefSeq" id="WP_184687410.1">
    <property type="nucleotide sequence ID" value="NZ_JACHJN010000001.1"/>
</dbReference>